<sequence length="286" mass="32325">MEMDAKESNGQTYGACSFKSLLISTVQKGNTNKAMHRNLRSRNTVENPNQGLIPSKATKTKVFPRRKRGEKERNSQKSLVLGLNDIKNMFHMRQTEAAAFLGISLTAMKNACRRVGVSRWPYSRHRPRRVSLKTQTSSHVHVKSTIVKAEPATAKSCSDEASRDEMWENDEALDLQLLSNDTSLDELLGVEESESLHSTPFDPDDHDAYTSAGEGVDLDDDSSNARIKWRGCVEEQEECCPEDIVHYLHAPGQETLADWRDAFRDTSNDSEDLERRFYEDAFPTIV</sequence>
<name>L1IAP1_GUITC</name>
<proteinExistence type="predicted"/>
<protein>
    <recommendedName>
        <fullName evidence="8">RWP-RK domain-containing protein</fullName>
    </recommendedName>
</protein>
<feature type="domain" description="RWP-RK" evidence="8">
    <location>
        <begin position="64"/>
        <end position="153"/>
    </location>
</feature>
<dbReference type="AlphaFoldDB" id="L1IAP1"/>
<evidence type="ECO:0000256" key="1">
    <source>
        <dbReference type="ARBA" id="ARBA00004049"/>
    </source>
</evidence>
<keyword evidence="3" id="KW-0175">Coiled coil</keyword>
<keyword evidence="4" id="KW-0238">DNA-binding</keyword>
<feature type="region of interest" description="Disordered" evidence="7">
    <location>
        <begin position="192"/>
        <end position="222"/>
    </location>
</feature>
<reference evidence="11" key="2">
    <citation type="submission" date="2012-11" db="EMBL/GenBank/DDBJ databases">
        <authorList>
            <person name="Kuo A."/>
            <person name="Curtis B.A."/>
            <person name="Tanifuji G."/>
            <person name="Burki F."/>
            <person name="Gruber A."/>
            <person name="Irimia M."/>
            <person name="Maruyama S."/>
            <person name="Arias M.C."/>
            <person name="Ball S.G."/>
            <person name="Gile G.H."/>
            <person name="Hirakawa Y."/>
            <person name="Hopkins J.F."/>
            <person name="Rensing S.A."/>
            <person name="Schmutz J."/>
            <person name="Symeonidi A."/>
            <person name="Elias M."/>
            <person name="Eveleigh R.J."/>
            <person name="Herman E.K."/>
            <person name="Klute M.J."/>
            <person name="Nakayama T."/>
            <person name="Obornik M."/>
            <person name="Reyes-Prieto A."/>
            <person name="Armbrust E.V."/>
            <person name="Aves S.J."/>
            <person name="Beiko R.G."/>
            <person name="Coutinho P."/>
            <person name="Dacks J.B."/>
            <person name="Durnford D.G."/>
            <person name="Fast N.M."/>
            <person name="Green B.R."/>
            <person name="Grisdale C."/>
            <person name="Hempe F."/>
            <person name="Henrissat B."/>
            <person name="Hoppner M.P."/>
            <person name="Ishida K.-I."/>
            <person name="Kim E."/>
            <person name="Koreny L."/>
            <person name="Kroth P.G."/>
            <person name="Liu Y."/>
            <person name="Malik S.-B."/>
            <person name="Maier U.G."/>
            <person name="McRose D."/>
            <person name="Mock T."/>
            <person name="Neilson J.A."/>
            <person name="Onodera N.T."/>
            <person name="Poole A.M."/>
            <person name="Pritham E.J."/>
            <person name="Richards T.A."/>
            <person name="Rocap G."/>
            <person name="Roy S.W."/>
            <person name="Sarai C."/>
            <person name="Schaack S."/>
            <person name="Shirato S."/>
            <person name="Slamovits C.H."/>
            <person name="Spencer D.F."/>
            <person name="Suzuki S."/>
            <person name="Worden A.Z."/>
            <person name="Zauner S."/>
            <person name="Barry K."/>
            <person name="Bell C."/>
            <person name="Bharti A.K."/>
            <person name="Crow J.A."/>
            <person name="Grimwood J."/>
            <person name="Kramer R."/>
            <person name="Lindquist E."/>
            <person name="Lucas S."/>
            <person name="Salamov A."/>
            <person name="McFadden G.I."/>
            <person name="Lane C.E."/>
            <person name="Keeling P.J."/>
            <person name="Gray M.W."/>
            <person name="Grigoriev I.V."/>
            <person name="Archibald J.M."/>
        </authorList>
    </citation>
    <scope>NUCLEOTIDE SEQUENCE</scope>
    <source>
        <strain evidence="11">CCMP2712</strain>
    </source>
</reference>
<reference evidence="10" key="3">
    <citation type="submission" date="2016-03" db="UniProtKB">
        <authorList>
            <consortium name="EnsemblProtists"/>
        </authorList>
    </citation>
    <scope>IDENTIFICATION</scope>
</reference>
<accession>L1IAP1</accession>
<feature type="compositionally biased region" description="Basic residues" evidence="7">
    <location>
        <begin position="58"/>
        <end position="68"/>
    </location>
</feature>
<evidence type="ECO:0000313" key="9">
    <source>
        <dbReference type="EMBL" id="EKX33306.1"/>
    </source>
</evidence>
<dbReference type="HOGENOM" id="CLU_1144405_0_0_1"/>
<keyword evidence="6" id="KW-0539">Nucleus</keyword>
<dbReference type="InterPro" id="IPR044607">
    <property type="entry name" value="RKD-like"/>
</dbReference>
<keyword evidence="2" id="KW-0805">Transcription regulation</keyword>
<keyword evidence="5" id="KW-0804">Transcription</keyword>
<evidence type="ECO:0000256" key="7">
    <source>
        <dbReference type="SAM" id="MobiDB-lite"/>
    </source>
</evidence>
<feature type="region of interest" description="Disordered" evidence="7">
    <location>
        <begin position="44"/>
        <end position="76"/>
    </location>
</feature>
<dbReference type="OrthoDB" id="6270329at2759"/>
<evidence type="ECO:0000256" key="3">
    <source>
        <dbReference type="ARBA" id="ARBA00023054"/>
    </source>
</evidence>
<dbReference type="InterPro" id="IPR003035">
    <property type="entry name" value="RWP-RK_dom"/>
</dbReference>
<dbReference type="GO" id="GO:0003700">
    <property type="term" value="F:DNA-binding transcription factor activity"/>
    <property type="evidence" value="ECO:0007669"/>
    <property type="project" value="InterPro"/>
</dbReference>
<gene>
    <name evidence="9" type="ORF">GUITHDRAFT_120520</name>
</gene>
<evidence type="ECO:0000313" key="11">
    <source>
        <dbReference type="Proteomes" id="UP000011087"/>
    </source>
</evidence>
<evidence type="ECO:0000256" key="6">
    <source>
        <dbReference type="ARBA" id="ARBA00023242"/>
    </source>
</evidence>
<evidence type="ECO:0000256" key="2">
    <source>
        <dbReference type="ARBA" id="ARBA00023015"/>
    </source>
</evidence>
<dbReference type="GO" id="GO:0003677">
    <property type="term" value="F:DNA binding"/>
    <property type="evidence" value="ECO:0007669"/>
    <property type="project" value="UniProtKB-KW"/>
</dbReference>
<evidence type="ECO:0000256" key="5">
    <source>
        <dbReference type="ARBA" id="ARBA00023163"/>
    </source>
</evidence>
<evidence type="ECO:0000256" key="4">
    <source>
        <dbReference type="ARBA" id="ARBA00023125"/>
    </source>
</evidence>
<organism evidence="9">
    <name type="scientific">Guillardia theta (strain CCMP2712)</name>
    <name type="common">Cryptophyte</name>
    <dbReference type="NCBI Taxonomy" id="905079"/>
    <lineage>
        <taxon>Eukaryota</taxon>
        <taxon>Cryptophyceae</taxon>
        <taxon>Pyrenomonadales</taxon>
        <taxon>Geminigeraceae</taxon>
        <taxon>Guillardia</taxon>
    </lineage>
</organism>
<keyword evidence="11" id="KW-1185">Reference proteome</keyword>
<dbReference type="Pfam" id="PF02042">
    <property type="entry name" value="RWP-RK"/>
    <property type="match status" value="1"/>
</dbReference>
<comment type="function">
    <text evidence="1">Putative transcription factor.</text>
</comment>
<dbReference type="EnsemblProtists" id="EKX33306">
    <property type="protein sequence ID" value="EKX33306"/>
    <property type="gene ID" value="GUITHDRAFT_120520"/>
</dbReference>
<dbReference type="Proteomes" id="UP000011087">
    <property type="component" value="Unassembled WGS sequence"/>
</dbReference>
<dbReference type="GeneID" id="17290044"/>
<dbReference type="PROSITE" id="PS51519">
    <property type="entry name" value="RWP_RK"/>
    <property type="match status" value="1"/>
</dbReference>
<dbReference type="PaxDb" id="55529-EKX33306"/>
<evidence type="ECO:0000313" key="10">
    <source>
        <dbReference type="EnsemblProtists" id="EKX33306"/>
    </source>
</evidence>
<dbReference type="EMBL" id="JH993147">
    <property type="protein sequence ID" value="EKX33306.1"/>
    <property type="molecule type" value="Genomic_DNA"/>
</dbReference>
<dbReference type="PANTHER" id="PTHR46373">
    <property type="entry name" value="PROTEIN RKD4"/>
    <property type="match status" value="1"/>
</dbReference>
<dbReference type="RefSeq" id="XP_005820286.1">
    <property type="nucleotide sequence ID" value="XM_005820229.1"/>
</dbReference>
<dbReference type="PANTHER" id="PTHR46373:SF2">
    <property type="entry name" value="RWP-RK DOMAIN-CONTAINING PROTEIN"/>
    <property type="match status" value="1"/>
</dbReference>
<reference evidence="9 11" key="1">
    <citation type="journal article" date="2012" name="Nature">
        <title>Algal genomes reveal evolutionary mosaicism and the fate of nucleomorphs.</title>
        <authorList>
            <consortium name="DOE Joint Genome Institute"/>
            <person name="Curtis B.A."/>
            <person name="Tanifuji G."/>
            <person name="Burki F."/>
            <person name="Gruber A."/>
            <person name="Irimia M."/>
            <person name="Maruyama S."/>
            <person name="Arias M.C."/>
            <person name="Ball S.G."/>
            <person name="Gile G.H."/>
            <person name="Hirakawa Y."/>
            <person name="Hopkins J.F."/>
            <person name="Kuo A."/>
            <person name="Rensing S.A."/>
            <person name="Schmutz J."/>
            <person name="Symeonidi A."/>
            <person name="Elias M."/>
            <person name="Eveleigh R.J."/>
            <person name="Herman E.K."/>
            <person name="Klute M.J."/>
            <person name="Nakayama T."/>
            <person name="Obornik M."/>
            <person name="Reyes-Prieto A."/>
            <person name="Armbrust E.V."/>
            <person name="Aves S.J."/>
            <person name="Beiko R.G."/>
            <person name="Coutinho P."/>
            <person name="Dacks J.B."/>
            <person name="Durnford D.G."/>
            <person name="Fast N.M."/>
            <person name="Green B.R."/>
            <person name="Grisdale C.J."/>
            <person name="Hempel F."/>
            <person name="Henrissat B."/>
            <person name="Hoppner M.P."/>
            <person name="Ishida K."/>
            <person name="Kim E."/>
            <person name="Koreny L."/>
            <person name="Kroth P.G."/>
            <person name="Liu Y."/>
            <person name="Malik S.B."/>
            <person name="Maier U.G."/>
            <person name="McRose D."/>
            <person name="Mock T."/>
            <person name="Neilson J.A."/>
            <person name="Onodera N.T."/>
            <person name="Poole A.M."/>
            <person name="Pritham E.J."/>
            <person name="Richards T.A."/>
            <person name="Rocap G."/>
            <person name="Roy S.W."/>
            <person name="Sarai C."/>
            <person name="Schaack S."/>
            <person name="Shirato S."/>
            <person name="Slamovits C.H."/>
            <person name="Spencer D.F."/>
            <person name="Suzuki S."/>
            <person name="Worden A.Z."/>
            <person name="Zauner S."/>
            <person name="Barry K."/>
            <person name="Bell C."/>
            <person name="Bharti A.K."/>
            <person name="Crow J.A."/>
            <person name="Grimwood J."/>
            <person name="Kramer R."/>
            <person name="Lindquist E."/>
            <person name="Lucas S."/>
            <person name="Salamov A."/>
            <person name="McFadden G.I."/>
            <person name="Lane C.E."/>
            <person name="Keeling P.J."/>
            <person name="Gray M.W."/>
            <person name="Grigoriev I.V."/>
            <person name="Archibald J.M."/>
        </authorList>
    </citation>
    <scope>NUCLEOTIDE SEQUENCE</scope>
    <source>
        <strain evidence="9 11">CCMP2712</strain>
    </source>
</reference>
<evidence type="ECO:0000259" key="8">
    <source>
        <dbReference type="PROSITE" id="PS51519"/>
    </source>
</evidence>
<dbReference type="KEGG" id="gtt:GUITHDRAFT_120520"/>